<dbReference type="Proteomes" id="UP001458880">
    <property type="component" value="Unassembled WGS sequence"/>
</dbReference>
<proteinExistence type="inferred from homology"/>
<keyword evidence="7" id="KW-1185">Reference proteome</keyword>
<dbReference type="AlphaFoldDB" id="A0AAW1I9G1"/>
<dbReference type="InterPro" id="IPR024738">
    <property type="entry name" value="Hfi1/Tada1"/>
</dbReference>
<evidence type="ECO:0000313" key="7">
    <source>
        <dbReference type="Proteomes" id="UP001458880"/>
    </source>
</evidence>
<dbReference type="CDD" id="cd22934">
    <property type="entry name" value="HFD_TADA1"/>
    <property type="match status" value="1"/>
</dbReference>
<protein>
    <recommendedName>
        <fullName evidence="8">Transcriptional adapter 1-like protein</fullName>
    </recommendedName>
</protein>
<evidence type="ECO:0000256" key="1">
    <source>
        <dbReference type="ARBA" id="ARBA00004123"/>
    </source>
</evidence>
<dbReference type="PANTHER" id="PTHR21277">
    <property type="entry name" value="TRANSCRIPTIONAL ADAPTER 1"/>
    <property type="match status" value="1"/>
</dbReference>
<sequence length="278" mass="31715">MSDINEARKNLELTLGEELKKQYYDLLKQWLMFKDPITKLQFDSAVRKLLTTEEQHHSHNIFLLALLGKVHSSRPKTYRSVSDKGSFELADYTPSSPTMMPPDFENRSAASELFLPDSGFIATRIAIHAWENGLEGADDNVAEYLVYACQIFVKNIITAMISRKEGYKIRDTKFQHSFGLPVPDPFIRNTNNIIDNTQEPKVEVAENDDSFVPAYRNTLEVTEQQVAFSYACGKKKYSDGKLTVKLLYDTLRENKNIVGLHSVHSLNLLKMGLYVQDP</sequence>
<keyword evidence="3" id="KW-0805">Transcription regulation</keyword>
<evidence type="ECO:0008006" key="8">
    <source>
        <dbReference type="Google" id="ProtNLM"/>
    </source>
</evidence>
<comment type="subcellular location">
    <subcellularLocation>
        <location evidence="1">Nucleus</location>
    </subcellularLocation>
</comment>
<dbReference type="PANTHER" id="PTHR21277:SF5">
    <property type="entry name" value="TRANSCRIPTIONAL ADAPTER 1"/>
    <property type="match status" value="1"/>
</dbReference>
<name>A0AAW1I9G1_POPJA</name>
<accession>A0AAW1I9G1</accession>
<dbReference type="GO" id="GO:0003713">
    <property type="term" value="F:transcription coactivator activity"/>
    <property type="evidence" value="ECO:0007669"/>
    <property type="project" value="TreeGrafter"/>
</dbReference>
<comment type="similarity">
    <text evidence="2">Belongs to the TADA1 family.</text>
</comment>
<evidence type="ECO:0000313" key="6">
    <source>
        <dbReference type="EMBL" id="KAK9685758.1"/>
    </source>
</evidence>
<dbReference type="EMBL" id="JASPKY010000752">
    <property type="protein sequence ID" value="KAK9685758.1"/>
    <property type="molecule type" value="Genomic_DNA"/>
</dbReference>
<gene>
    <name evidence="6" type="ORF">QE152_g37693</name>
</gene>
<evidence type="ECO:0000256" key="3">
    <source>
        <dbReference type="ARBA" id="ARBA00023015"/>
    </source>
</evidence>
<reference evidence="6 7" key="1">
    <citation type="journal article" date="2024" name="BMC Genomics">
        <title>De novo assembly and annotation of Popillia japonica's genome with initial clues to its potential as an invasive pest.</title>
        <authorList>
            <person name="Cucini C."/>
            <person name="Boschi S."/>
            <person name="Funari R."/>
            <person name="Cardaioli E."/>
            <person name="Iannotti N."/>
            <person name="Marturano G."/>
            <person name="Paoli F."/>
            <person name="Bruttini M."/>
            <person name="Carapelli A."/>
            <person name="Frati F."/>
            <person name="Nardi F."/>
        </authorList>
    </citation>
    <scope>NUCLEOTIDE SEQUENCE [LARGE SCALE GENOMIC DNA]</scope>
    <source>
        <strain evidence="6">DMR45628</strain>
    </source>
</reference>
<evidence type="ECO:0000256" key="2">
    <source>
        <dbReference type="ARBA" id="ARBA00010314"/>
    </source>
</evidence>
<evidence type="ECO:0000256" key="5">
    <source>
        <dbReference type="ARBA" id="ARBA00023242"/>
    </source>
</evidence>
<keyword evidence="4" id="KW-0804">Transcription</keyword>
<evidence type="ECO:0000256" key="4">
    <source>
        <dbReference type="ARBA" id="ARBA00023163"/>
    </source>
</evidence>
<dbReference type="GO" id="GO:0000124">
    <property type="term" value="C:SAGA complex"/>
    <property type="evidence" value="ECO:0007669"/>
    <property type="project" value="TreeGrafter"/>
</dbReference>
<keyword evidence="5" id="KW-0539">Nucleus</keyword>
<dbReference type="GO" id="GO:0005634">
    <property type="term" value="C:nucleus"/>
    <property type="evidence" value="ECO:0007669"/>
    <property type="project" value="UniProtKB-SubCell"/>
</dbReference>
<comment type="caution">
    <text evidence="6">The sequence shown here is derived from an EMBL/GenBank/DDBJ whole genome shotgun (WGS) entry which is preliminary data.</text>
</comment>
<organism evidence="6 7">
    <name type="scientific">Popillia japonica</name>
    <name type="common">Japanese beetle</name>
    <dbReference type="NCBI Taxonomy" id="7064"/>
    <lineage>
        <taxon>Eukaryota</taxon>
        <taxon>Metazoa</taxon>
        <taxon>Ecdysozoa</taxon>
        <taxon>Arthropoda</taxon>
        <taxon>Hexapoda</taxon>
        <taxon>Insecta</taxon>
        <taxon>Pterygota</taxon>
        <taxon>Neoptera</taxon>
        <taxon>Endopterygota</taxon>
        <taxon>Coleoptera</taxon>
        <taxon>Polyphaga</taxon>
        <taxon>Scarabaeiformia</taxon>
        <taxon>Scarabaeidae</taxon>
        <taxon>Rutelinae</taxon>
        <taxon>Popillia</taxon>
    </lineage>
</organism>
<dbReference type="GO" id="GO:0006357">
    <property type="term" value="P:regulation of transcription by RNA polymerase II"/>
    <property type="evidence" value="ECO:0007669"/>
    <property type="project" value="TreeGrafter"/>
</dbReference>